<dbReference type="InterPro" id="IPR006685">
    <property type="entry name" value="MscS_channel_2nd"/>
</dbReference>
<dbReference type="PANTHER" id="PTHR30347">
    <property type="entry name" value="POTASSIUM CHANNEL RELATED"/>
    <property type="match status" value="1"/>
</dbReference>
<proteinExistence type="inferred from homology"/>
<evidence type="ECO:0000256" key="8">
    <source>
        <dbReference type="SAM" id="MobiDB-lite"/>
    </source>
</evidence>
<dbReference type="Gene3D" id="3.30.70.100">
    <property type="match status" value="1"/>
</dbReference>
<dbReference type="InterPro" id="IPR049278">
    <property type="entry name" value="MS_channel_C"/>
</dbReference>
<comment type="subcellular location">
    <subcellularLocation>
        <location evidence="1">Cell membrane</location>
        <topology evidence="1">Multi-pass membrane protein</topology>
    </subcellularLocation>
</comment>
<feature type="chain" id="PRO_5026747566" evidence="10">
    <location>
        <begin position="24"/>
        <end position="782"/>
    </location>
</feature>
<keyword evidence="5 9" id="KW-1133">Transmembrane helix</keyword>
<dbReference type="SUPFAM" id="SSF50182">
    <property type="entry name" value="Sm-like ribonucleoproteins"/>
    <property type="match status" value="1"/>
</dbReference>
<dbReference type="KEGG" id="upi:EJG51_011680"/>
<gene>
    <name evidence="13" type="ORF">EJG51_011680</name>
</gene>
<evidence type="ECO:0000259" key="11">
    <source>
        <dbReference type="Pfam" id="PF00924"/>
    </source>
</evidence>
<keyword evidence="4 9" id="KW-0812">Transmembrane</keyword>
<evidence type="ECO:0000313" key="14">
    <source>
        <dbReference type="Proteomes" id="UP000274350"/>
    </source>
</evidence>
<evidence type="ECO:0000256" key="3">
    <source>
        <dbReference type="ARBA" id="ARBA00022475"/>
    </source>
</evidence>
<organism evidence="13 14">
    <name type="scientific">Undibacterium piscinae</name>
    <dbReference type="NCBI Taxonomy" id="2495591"/>
    <lineage>
        <taxon>Bacteria</taxon>
        <taxon>Pseudomonadati</taxon>
        <taxon>Pseudomonadota</taxon>
        <taxon>Betaproteobacteria</taxon>
        <taxon>Burkholderiales</taxon>
        <taxon>Oxalobacteraceae</taxon>
        <taxon>Undibacterium</taxon>
    </lineage>
</organism>
<dbReference type="Pfam" id="PF21082">
    <property type="entry name" value="MS_channel_3rd"/>
    <property type="match status" value="1"/>
</dbReference>
<dbReference type="InterPro" id="IPR011014">
    <property type="entry name" value="MscS_channel_TM-2"/>
</dbReference>
<dbReference type="SUPFAM" id="SSF82861">
    <property type="entry name" value="Mechanosensitive channel protein MscS (YggB), transmembrane region"/>
    <property type="match status" value="1"/>
</dbReference>
<feature type="signal peptide" evidence="10">
    <location>
        <begin position="1"/>
        <end position="23"/>
    </location>
</feature>
<dbReference type="Gene3D" id="1.10.287.1260">
    <property type="match status" value="1"/>
</dbReference>
<evidence type="ECO:0000256" key="6">
    <source>
        <dbReference type="ARBA" id="ARBA00023136"/>
    </source>
</evidence>
<keyword evidence="6 9" id="KW-0472">Membrane</keyword>
<dbReference type="OrthoDB" id="9799209at2"/>
<dbReference type="Gene3D" id="2.30.30.60">
    <property type="match status" value="1"/>
</dbReference>
<name>A0A6M4A551_9BURK</name>
<feature type="transmembrane region" description="Helical" evidence="9">
    <location>
        <begin position="563"/>
        <end position="583"/>
    </location>
</feature>
<sequence length="782" mass="88105">MSTALRSLTTLLAGLLLSASAQAGMFDALMPTQAAPAQAIAAATDKDNEVTRIRGRLERVQTLLHTLNNADTSSAKGLELWAENEKRRFWLELERQAYLQHLAALEGIKAQQARQHEKLIVNTKDGEQTLAQQFSLRLLTEQEVDYLQKNLGIQERYLESISDELRRAEAELRQSQESLEKTQVNSTARSQAARAMELSQYKKNSWSATLAASDARLRFTRLRLQERRELMLEINSGTESGETINPKQQLESEFLRLQNNQNRYREQQQQLENDAALLQSSLDDLKKNQDYLETALGNEKTKNKEALQIKKDAIPQQILWLQLRLETNAIHFGILSDLLMSNTIQGAYWKEYASLSKSNQVGSLQNLNTRAEVWLQNLSDVEKSMHVAEGIAQDQIEYLGKKDSPGEQDLMRHWQERESAYAEALTDLRRARMRFSWLKENINDGANKSMAMRVDYWGDALRNSFNDIWNLELFSVNDVLNVDGQNVTISRPVTIGKMLMAILLLTIGFAISTYLINRVEQRMVKRGNIAPVSLKIAKRWVLAVIFIILLINSLLLVRIPLTVFAFMGGAVAIGLGFGMQTLLKNLISGLMMLLERPFKPGDTIEVGGLRGTVVDMSVRAAVVRDVNGIDTLIPNSSFLEQNVTNWTYSSSMVRQGIKVGVAYGSDVRLVAKLLEEDVLRHGQISTERKPEILLEDFAADALTFGVYYWLDLSTGVIGRQVASDLRFMIEAGFRKHDISIAFPQRDVHLDSTHPLRIQIERGSADKGKATGQDEQAVTAAEK</sequence>
<dbReference type="InterPro" id="IPR052702">
    <property type="entry name" value="MscS-like_channel"/>
</dbReference>
<dbReference type="AlphaFoldDB" id="A0A6M4A551"/>
<dbReference type="Proteomes" id="UP000274350">
    <property type="component" value="Chromosome"/>
</dbReference>
<dbReference type="InterPro" id="IPR011066">
    <property type="entry name" value="MscS_channel_C_sf"/>
</dbReference>
<dbReference type="GO" id="GO:0008381">
    <property type="term" value="F:mechanosensitive monoatomic ion channel activity"/>
    <property type="evidence" value="ECO:0007669"/>
    <property type="project" value="UniProtKB-ARBA"/>
</dbReference>
<dbReference type="SUPFAM" id="SSF82689">
    <property type="entry name" value="Mechanosensitive channel protein MscS (YggB), C-terminal domain"/>
    <property type="match status" value="1"/>
</dbReference>
<evidence type="ECO:0000259" key="12">
    <source>
        <dbReference type="Pfam" id="PF21082"/>
    </source>
</evidence>
<dbReference type="Pfam" id="PF00924">
    <property type="entry name" value="MS_channel_2nd"/>
    <property type="match status" value="1"/>
</dbReference>
<feature type="coiled-coil region" evidence="7">
    <location>
        <begin position="247"/>
        <end position="288"/>
    </location>
</feature>
<reference evidence="13 14" key="1">
    <citation type="journal article" date="2019" name="Int. J. Syst. Evol. Microbiol.">
        <title>Undibacterium piscinae sp. nov., isolated from Korean shiner intestine.</title>
        <authorList>
            <person name="Lee S.Y."/>
            <person name="Kang W."/>
            <person name="Kim P.S."/>
            <person name="Kim H.S."/>
            <person name="Sung H."/>
            <person name="Shin N.R."/>
            <person name="Whon T.W."/>
            <person name="Yun J.H."/>
            <person name="Lee J.Y."/>
            <person name="Lee J.Y."/>
            <person name="Jung M.J."/>
            <person name="Jeong Y.S."/>
            <person name="Tak E.J."/>
            <person name="Han J.E."/>
            <person name="Hyun D.W."/>
            <person name="Kang M.S."/>
            <person name="Lee K.E."/>
            <person name="Lee B.H."/>
            <person name="Bae J.W."/>
        </authorList>
    </citation>
    <scope>NUCLEOTIDE SEQUENCE [LARGE SCALE GENOMIC DNA]</scope>
    <source>
        <strain evidence="13 14">S11R28</strain>
    </source>
</reference>
<evidence type="ECO:0000256" key="2">
    <source>
        <dbReference type="ARBA" id="ARBA00008017"/>
    </source>
</evidence>
<comment type="similarity">
    <text evidence="2">Belongs to the MscS (TC 1.A.23) family.</text>
</comment>
<evidence type="ECO:0000256" key="9">
    <source>
        <dbReference type="SAM" id="Phobius"/>
    </source>
</evidence>
<protein>
    <submittedName>
        <fullName evidence="13">Mechanosensitive ion channel</fullName>
    </submittedName>
</protein>
<evidence type="ECO:0000256" key="10">
    <source>
        <dbReference type="SAM" id="SignalP"/>
    </source>
</evidence>
<evidence type="ECO:0000256" key="1">
    <source>
        <dbReference type="ARBA" id="ARBA00004651"/>
    </source>
</evidence>
<evidence type="ECO:0000256" key="5">
    <source>
        <dbReference type="ARBA" id="ARBA00022989"/>
    </source>
</evidence>
<evidence type="ECO:0000256" key="7">
    <source>
        <dbReference type="SAM" id="Coils"/>
    </source>
</evidence>
<dbReference type="InterPro" id="IPR023408">
    <property type="entry name" value="MscS_beta-dom_sf"/>
</dbReference>
<dbReference type="PANTHER" id="PTHR30347:SF1">
    <property type="entry name" value="MECHANOSENSITIVE CHANNEL MSCK"/>
    <property type="match status" value="1"/>
</dbReference>
<feature type="region of interest" description="Disordered" evidence="8">
    <location>
        <begin position="762"/>
        <end position="782"/>
    </location>
</feature>
<feature type="domain" description="Mechanosensitive ion channel MscS C-terminal" evidence="12">
    <location>
        <begin position="657"/>
        <end position="740"/>
    </location>
</feature>
<keyword evidence="3" id="KW-1003">Cell membrane</keyword>
<feature type="domain" description="Mechanosensitive ion channel MscS" evidence="11">
    <location>
        <begin position="581"/>
        <end position="647"/>
    </location>
</feature>
<keyword evidence="7" id="KW-0175">Coiled coil</keyword>
<feature type="coiled-coil region" evidence="7">
    <location>
        <begin position="158"/>
        <end position="185"/>
    </location>
</feature>
<feature type="transmembrane region" description="Helical" evidence="9">
    <location>
        <begin position="498"/>
        <end position="516"/>
    </location>
</feature>
<dbReference type="EMBL" id="CP051152">
    <property type="protein sequence ID" value="QJQ06401.1"/>
    <property type="molecule type" value="Genomic_DNA"/>
</dbReference>
<keyword evidence="14" id="KW-1185">Reference proteome</keyword>
<dbReference type="InterPro" id="IPR010920">
    <property type="entry name" value="LSM_dom_sf"/>
</dbReference>
<feature type="transmembrane region" description="Helical" evidence="9">
    <location>
        <begin position="537"/>
        <end position="557"/>
    </location>
</feature>
<dbReference type="GO" id="GO:0005886">
    <property type="term" value="C:plasma membrane"/>
    <property type="evidence" value="ECO:0007669"/>
    <property type="project" value="UniProtKB-SubCell"/>
</dbReference>
<evidence type="ECO:0000256" key="4">
    <source>
        <dbReference type="ARBA" id="ARBA00022692"/>
    </source>
</evidence>
<keyword evidence="10" id="KW-0732">Signal</keyword>
<accession>A0A6M4A551</accession>
<evidence type="ECO:0000313" key="13">
    <source>
        <dbReference type="EMBL" id="QJQ06401.1"/>
    </source>
</evidence>